<name>A0ABR3NSS3_9TELE</name>
<protein>
    <submittedName>
        <fullName evidence="2">Uncharacterized protein</fullName>
    </submittedName>
</protein>
<keyword evidence="3" id="KW-1185">Reference proteome</keyword>
<accession>A0ABR3NSS3</accession>
<comment type="caution">
    <text evidence="2">The sequence shown here is derived from an EMBL/GenBank/DDBJ whole genome shotgun (WGS) entry which is preliminary data.</text>
</comment>
<evidence type="ECO:0000313" key="3">
    <source>
        <dbReference type="Proteomes" id="UP001558613"/>
    </source>
</evidence>
<organism evidence="2 3">
    <name type="scientific">Cirrhinus molitorella</name>
    <name type="common">mud carp</name>
    <dbReference type="NCBI Taxonomy" id="172907"/>
    <lineage>
        <taxon>Eukaryota</taxon>
        <taxon>Metazoa</taxon>
        <taxon>Chordata</taxon>
        <taxon>Craniata</taxon>
        <taxon>Vertebrata</taxon>
        <taxon>Euteleostomi</taxon>
        <taxon>Actinopterygii</taxon>
        <taxon>Neopterygii</taxon>
        <taxon>Teleostei</taxon>
        <taxon>Ostariophysi</taxon>
        <taxon>Cypriniformes</taxon>
        <taxon>Cyprinidae</taxon>
        <taxon>Labeoninae</taxon>
        <taxon>Labeonini</taxon>
        <taxon>Cirrhinus</taxon>
    </lineage>
</organism>
<feature type="region of interest" description="Disordered" evidence="1">
    <location>
        <begin position="1"/>
        <end position="73"/>
    </location>
</feature>
<proteinExistence type="predicted"/>
<dbReference type="EMBL" id="JAYMGO010000002">
    <property type="protein sequence ID" value="KAL1280064.1"/>
    <property type="molecule type" value="Genomic_DNA"/>
</dbReference>
<feature type="compositionally biased region" description="Basic and acidic residues" evidence="1">
    <location>
        <begin position="20"/>
        <end position="31"/>
    </location>
</feature>
<evidence type="ECO:0000313" key="2">
    <source>
        <dbReference type="EMBL" id="KAL1280064.1"/>
    </source>
</evidence>
<sequence>MAQEKVSKNHCESEGQDSPGENKQHIQDKTEGQGSIGENNNVTEEQDSCGNRNPEVEGEYSQEDQSVTSQTAKIMWSRSGPYIRKSAKRTWAGVFWHNGPYRHTSGFPSSGPALGQLRTTLGPDPQRVVRAGSI</sequence>
<gene>
    <name evidence="2" type="ORF">QQF64_014664</name>
</gene>
<feature type="region of interest" description="Disordered" evidence="1">
    <location>
        <begin position="107"/>
        <end position="134"/>
    </location>
</feature>
<evidence type="ECO:0000256" key="1">
    <source>
        <dbReference type="SAM" id="MobiDB-lite"/>
    </source>
</evidence>
<dbReference type="Proteomes" id="UP001558613">
    <property type="component" value="Unassembled WGS sequence"/>
</dbReference>
<reference evidence="2 3" key="1">
    <citation type="submission" date="2023-09" db="EMBL/GenBank/DDBJ databases">
        <authorList>
            <person name="Wang M."/>
        </authorList>
    </citation>
    <scope>NUCLEOTIDE SEQUENCE [LARGE SCALE GENOMIC DNA]</scope>
    <source>
        <strain evidence="2">GT-2023</strain>
        <tissue evidence="2">Liver</tissue>
    </source>
</reference>
<feature type="compositionally biased region" description="Basic and acidic residues" evidence="1">
    <location>
        <begin position="1"/>
        <end position="13"/>
    </location>
</feature>
<feature type="compositionally biased region" description="Polar residues" evidence="1">
    <location>
        <begin position="32"/>
        <end position="51"/>
    </location>
</feature>
<feature type="compositionally biased region" description="Polar residues" evidence="1">
    <location>
        <begin position="63"/>
        <end position="72"/>
    </location>
</feature>